<evidence type="ECO:0000313" key="1">
    <source>
        <dbReference type="EMBL" id="NYJ07468.1"/>
    </source>
</evidence>
<evidence type="ECO:0000313" key="2">
    <source>
        <dbReference type="Proteomes" id="UP000541969"/>
    </source>
</evidence>
<sequence length="33" mass="3644">MTLTFLLLVVFLAVLTVADLLPAIAEPHGPRRR</sequence>
<name>A0A853CMJ1_9ACTN</name>
<reference evidence="1 2" key="1">
    <citation type="submission" date="2020-07" db="EMBL/GenBank/DDBJ databases">
        <title>Sequencing the genomes of 1000 actinobacteria strains.</title>
        <authorList>
            <person name="Klenk H.-P."/>
        </authorList>
    </citation>
    <scope>NUCLEOTIDE SEQUENCE [LARGE SCALE GENOMIC DNA]</scope>
    <source>
        <strain evidence="1 2">DSM 104001</strain>
    </source>
</reference>
<accession>A0A853CMJ1</accession>
<protein>
    <submittedName>
        <fullName evidence="1">Uncharacterized protein</fullName>
    </submittedName>
</protein>
<dbReference type="AlphaFoldDB" id="A0A853CMJ1"/>
<gene>
    <name evidence="1" type="ORF">GGQ55_003746</name>
</gene>
<dbReference type="EMBL" id="JACBZT010000001">
    <property type="protein sequence ID" value="NYJ07468.1"/>
    <property type="molecule type" value="Genomic_DNA"/>
</dbReference>
<keyword evidence="2" id="KW-1185">Reference proteome</keyword>
<dbReference type="Proteomes" id="UP000541969">
    <property type="component" value="Unassembled WGS sequence"/>
</dbReference>
<comment type="caution">
    <text evidence="1">The sequence shown here is derived from an EMBL/GenBank/DDBJ whole genome shotgun (WGS) entry which is preliminary data.</text>
</comment>
<organism evidence="1 2">
    <name type="scientific">Petropleomorpha daqingensis</name>
    <dbReference type="NCBI Taxonomy" id="2026353"/>
    <lineage>
        <taxon>Bacteria</taxon>
        <taxon>Bacillati</taxon>
        <taxon>Actinomycetota</taxon>
        <taxon>Actinomycetes</taxon>
        <taxon>Geodermatophilales</taxon>
        <taxon>Geodermatophilaceae</taxon>
        <taxon>Petropleomorpha</taxon>
    </lineage>
</organism>
<proteinExistence type="predicted"/>